<dbReference type="Proteomes" id="UP000664628">
    <property type="component" value="Unassembled WGS sequence"/>
</dbReference>
<feature type="chain" id="PRO_5046424874" evidence="1">
    <location>
        <begin position="22"/>
        <end position="247"/>
    </location>
</feature>
<protein>
    <submittedName>
        <fullName evidence="3">DUF1080 domain-containing protein</fullName>
    </submittedName>
</protein>
<feature type="domain" description="3-keto-alpha-glucoside-1,2-lyase/3-keto-2-hydroxy-glucal hydratase" evidence="2">
    <location>
        <begin position="35"/>
        <end position="245"/>
    </location>
</feature>
<feature type="signal peptide" evidence="1">
    <location>
        <begin position="1"/>
        <end position="21"/>
    </location>
</feature>
<keyword evidence="4" id="KW-1185">Reference proteome</keyword>
<dbReference type="EMBL" id="JAFMYW010000004">
    <property type="protein sequence ID" value="MBO0949883.1"/>
    <property type="molecule type" value="Genomic_DNA"/>
</dbReference>
<name>A0ABS3JIQ0_9BACT</name>
<dbReference type="InterPro" id="IPR010496">
    <property type="entry name" value="AL/BT2_dom"/>
</dbReference>
<comment type="caution">
    <text evidence="3">The sequence shown here is derived from an EMBL/GenBank/DDBJ whole genome shotgun (WGS) entry which is preliminary data.</text>
</comment>
<organism evidence="3 4">
    <name type="scientific">Fibrella forsythiae</name>
    <dbReference type="NCBI Taxonomy" id="2817061"/>
    <lineage>
        <taxon>Bacteria</taxon>
        <taxon>Pseudomonadati</taxon>
        <taxon>Bacteroidota</taxon>
        <taxon>Cytophagia</taxon>
        <taxon>Cytophagales</taxon>
        <taxon>Spirosomataceae</taxon>
        <taxon>Fibrella</taxon>
    </lineage>
</organism>
<gene>
    <name evidence="3" type="ORF">J2I46_14905</name>
</gene>
<evidence type="ECO:0000256" key="1">
    <source>
        <dbReference type="SAM" id="SignalP"/>
    </source>
</evidence>
<accession>A0ABS3JIQ0</accession>
<reference evidence="3 4" key="1">
    <citation type="submission" date="2021-03" db="EMBL/GenBank/DDBJ databases">
        <title>Fibrella sp. HMF5405 genome sequencing and assembly.</title>
        <authorList>
            <person name="Kang H."/>
            <person name="Kim H."/>
            <person name="Bae S."/>
            <person name="Joh K."/>
        </authorList>
    </citation>
    <scope>NUCLEOTIDE SEQUENCE [LARGE SCALE GENOMIC DNA]</scope>
    <source>
        <strain evidence="3 4">HMF5405</strain>
    </source>
</reference>
<proteinExistence type="predicted"/>
<keyword evidence="1" id="KW-0732">Signal</keyword>
<evidence type="ECO:0000313" key="4">
    <source>
        <dbReference type="Proteomes" id="UP000664628"/>
    </source>
</evidence>
<dbReference type="Gene3D" id="2.60.120.560">
    <property type="entry name" value="Exo-inulinase, domain 1"/>
    <property type="match status" value="1"/>
</dbReference>
<dbReference type="Pfam" id="PF06439">
    <property type="entry name" value="3keto-disac_hyd"/>
    <property type="match status" value="1"/>
</dbReference>
<evidence type="ECO:0000259" key="2">
    <source>
        <dbReference type="Pfam" id="PF06439"/>
    </source>
</evidence>
<evidence type="ECO:0000313" key="3">
    <source>
        <dbReference type="EMBL" id="MBO0949883.1"/>
    </source>
</evidence>
<sequence length="247" mass="27365">MLTRSIAFSLLVSIAFTGLQAQPLNALSAQEKKEGWKLLFNGQNTAGWHKYGAPGTKVGSSWQIDQGALHLNVPTRAGNKAPDGGDLVTDAPISGDFEFKAEWKVDKFTNSGIFFFVQEQPQFKNVYDTGLELQIEDDAILAGVGEDKQQGHRAGDFFNLAVARVREVEPVGGWNKVHFILKKNRLTVSLNGYSIQEHELTSADWKKLVAASKLKDSPMSKGKFSGRIGLQDWGSSVWFRNIKIRQL</sequence>